<comment type="caution">
    <text evidence="2">The sequence shown here is derived from an EMBL/GenBank/DDBJ whole genome shotgun (WGS) entry which is preliminary data.</text>
</comment>
<keyword evidence="1" id="KW-0812">Transmembrane</keyword>
<proteinExistence type="predicted"/>
<keyword evidence="1" id="KW-1133">Transmembrane helix</keyword>
<dbReference type="AlphaFoldDB" id="A0AAP2UMZ4"/>
<reference evidence="2" key="1">
    <citation type="journal article" date="2022" name="Clin. Infect. Dis.">
        <title>Association between Clostridium innocuum and antibiotic-associated diarrhea in adults and children: A cross-sectional study and comparative genomics analysis.</title>
        <authorList>
            <person name="Cherny K.E."/>
            <person name="Muscat E.B."/>
            <person name="Balaji A."/>
            <person name="Mukherjee J."/>
            <person name="Ozer E.A."/>
            <person name="Angarone M.P."/>
            <person name="Hauser A.R."/>
            <person name="Sichel J.S."/>
            <person name="Amponsah E."/>
            <person name="Kociolek L.K."/>
        </authorList>
    </citation>
    <scope>NUCLEOTIDE SEQUENCE</scope>
    <source>
        <strain evidence="2">NU1-AC-029v</strain>
    </source>
</reference>
<keyword evidence="1" id="KW-0472">Membrane</keyword>
<organism evidence="2 3">
    <name type="scientific">Clostridium innocuum</name>
    <dbReference type="NCBI Taxonomy" id="1522"/>
    <lineage>
        <taxon>Bacteria</taxon>
        <taxon>Bacillati</taxon>
        <taxon>Bacillota</taxon>
        <taxon>Clostridia</taxon>
        <taxon>Eubacteriales</taxon>
        <taxon>Clostridiaceae</taxon>
        <taxon>Clostridium</taxon>
    </lineage>
</organism>
<feature type="transmembrane region" description="Helical" evidence="1">
    <location>
        <begin position="9"/>
        <end position="31"/>
    </location>
</feature>
<evidence type="ECO:0000313" key="3">
    <source>
        <dbReference type="Proteomes" id="UP001203972"/>
    </source>
</evidence>
<gene>
    <name evidence="2" type="ORF">MKC95_10960</name>
</gene>
<name>A0AAP2UMZ4_CLOIN</name>
<sequence>MNEINVKKLCLQIICIWIVAAFVFTVTPLLWKSIAGDTSVKKEETDSKKSKFDHDEEPFQIFRVIEK</sequence>
<dbReference type="EMBL" id="JAKTMA010000017">
    <property type="protein sequence ID" value="MCR0233284.1"/>
    <property type="molecule type" value="Genomic_DNA"/>
</dbReference>
<dbReference type="Proteomes" id="UP001203972">
    <property type="component" value="Unassembled WGS sequence"/>
</dbReference>
<evidence type="ECO:0000256" key="1">
    <source>
        <dbReference type="SAM" id="Phobius"/>
    </source>
</evidence>
<evidence type="ECO:0000313" key="2">
    <source>
        <dbReference type="EMBL" id="MCR0233284.1"/>
    </source>
</evidence>
<dbReference type="RefSeq" id="WP_002611832.1">
    <property type="nucleotide sequence ID" value="NZ_JBPFKS010000019.1"/>
</dbReference>
<protein>
    <submittedName>
        <fullName evidence="2">Uncharacterized protein</fullName>
    </submittedName>
</protein>
<accession>A0AAP2UMZ4</accession>